<dbReference type="PROSITE" id="PS50011">
    <property type="entry name" value="PROTEIN_KINASE_DOM"/>
    <property type="match status" value="1"/>
</dbReference>
<evidence type="ECO:0000256" key="1">
    <source>
        <dbReference type="ARBA" id="ARBA00022741"/>
    </source>
</evidence>
<evidence type="ECO:0000256" key="3">
    <source>
        <dbReference type="PROSITE-ProRule" id="PRU10141"/>
    </source>
</evidence>
<protein>
    <submittedName>
        <fullName evidence="7">Calcium calmodulin-dependent protein kinase kinase</fullName>
    </submittedName>
</protein>
<dbReference type="InterPro" id="IPR008271">
    <property type="entry name" value="Ser/Thr_kinase_AS"/>
</dbReference>
<dbReference type="PROSITE" id="PS00108">
    <property type="entry name" value="PROTEIN_KINASE_ST"/>
    <property type="match status" value="1"/>
</dbReference>
<dbReference type="SUPFAM" id="SSF56112">
    <property type="entry name" value="Protein kinase-like (PK-like)"/>
    <property type="match status" value="1"/>
</dbReference>
<evidence type="ECO:0000313" key="7">
    <source>
        <dbReference type="EMBL" id="BES90696.1"/>
    </source>
</evidence>
<gene>
    <name evidence="7" type="ORF">NTJ_03504</name>
</gene>
<dbReference type="Pfam" id="PF00069">
    <property type="entry name" value="Pkinase"/>
    <property type="match status" value="1"/>
</dbReference>
<evidence type="ECO:0000313" key="8">
    <source>
        <dbReference type="Proteomes" id="UP001307889"/>
    </source>
</evidence>
<keyword evidence="2 3" id="KW-0067">ATP-binding</keyword>
<keyword evidence="8" id="KW-1185">Reference proteome</keyword>
<feature type="binding site" evidence="3">
    <location>
        <position position="141"/>
    </location>
    <ligand>
        <name>ATP</name>
        <dbReference type="ChEBI" id="CHEBI:30616"/>
    </ligand>
</feature>
<dbReference type="Gene3D" id="1.10.510.10">
    <property type="entry name" value="Transferase(Phosphotransferase) domain 1"/>
    <property type="match status" value="1"/>
</dbReference>
<sequence>MGSAIQDQILMGLCVNGIDSNEDRAREVKPERLMDRQRARLEHSTSVQSPSVDDVSEAASGLTLSDKTKRVIYPNVPYSPYSSPRVRRKVPLKESRRVSIDKSGTFLQLNQYRLLDSIGQGSYGLVKLAYSEEDDTNYAMKILSKKKLLKKAGIFSVQNQNRKGVNPLDRIYREVAVLKKLHHPNIVKLVEVLDDPVEDNLYMVFELVKRGEVLHLPTDTPLSEDKAWEYFRDVVLGLEYLHFQRIIHRDIKPSNLLLGENGHVQIADLSVCNEFDGIDACLNNSAGTPAFTAPEAISTTTHFSGRAYDIWSLGATLFGFIYGRVPFEGSSVPAVYHNIRNSPLVLPKSPNTSEELKDLIRKMLEKDPTKRITLSQIKEHKWVTKNGEFPLPTESENCQLVEVTEEEMRDVVTSVPKLDTLILIKAMLKKHSFQNPFNLDTRLRRLYCTGRSHSAPGSCNWFNNLPSTSSQSLTPVTEGSSSQVKTQKK</sequence>
<keyword evidence="7" id="KW-0418">Kinase</keyword>
<dbReference type="InterPro" id="IPR011009">
    <property type="entry name" value="Kinase-like_dom_sf"/>
</dbReference>
<dbReference type="GO" id="GO:0016301">
    <property type="term" value="F:kinase activity"/>
    <property type="evidence" value="ECO:0007669"/>
    <property type="project" value="UniProtKB-KW"/>
</dbReference>
<dbReference type="InterPro" id="IPR000719">
    <property type="entry name" value="Prot_kinase_dom"/>
</dbReference>
<comment type="similarity">
    <text evidence="4">Belongs to the protein kinase superfamily.</text>
</comment>
<evidence type="ECO:0000259" key="6">
    <source>
        <dbReference type="PROSITE" id="PS50011"/>
    </source>
</evidence>
<evidence type="ECO:0000256" key="2">
    <source>
        <dbReference type="ARBA" id="ARBA00022840"/>
    </source>
</evidence>
<dbReference type="SMART" id="SM00220">
    <property type="entry name" value="S_TKc"/>
    <property type="match status" value="1"/>
</dbReference>
<organism evidence="7 8">
    <name type="scientific">Nesidiocoris tenuis</name>
    <dbReference type="NCBI Taxonomy" id="355587"/>
    <lineage>
        <taxon>Eukaryota</taxon>
        <taxon>Metazoa</taxon>
        <taxon>Ecdysozoa</taxon>
        <taxon>Arthropoda</taxon>
        <taxon>Hexapoda</taxon>
        <taxon>Insecta</taxon>
        <taxon>Pterygota</taxon>
        <taxon>Neoptera</taxon>
        <taxon>Paraneoptera</taxon>
        <taxon>Hemiptera</taxon>
        <taxon>Heteroptera</taxon>
        <taxon>Panheteroptera</taxon>
        <taxon>Cimicomorpha</taxon>
        <taxon>Miridae</taxon>
        <taxon>Dicyphina</taxon>
        <taxon>Nesidiocoris</taxon>
    </lineage>
</organism>
<dbReference type="Proteomes" id="UP001307889">
    <property type="component" value="Chromosome 2"/>
</dbReference>
<keyword evidence="1 3" id="KW-0547">Nucleotide-binding</keyword>
<evidence type="ECO:0000256" key="5">
    <source>
        <dbReference type="SAM" id="MobiDB-lite"/>
    </source>
</evidence>
<accession>A0ABN7AEI8</accession>
<keyword evidence="7" id="KW-0808">Transferase</keyword>
<name>A0ABN7AEI8_9HEMI</name>
<feature type="region of interest" description="Disordered" evidence="5">
    <location>
        <begin position="37"/>
        <end position="60"/>
    </location>
</feature>
<reference evidence="7 8" key="1">
    <citation type="submission" date="2023-09" db="EMBL/GenBank/DDBJ databases">
        <title>Nesidiocoris tenuis whole genome shotgun sequence.</title>
        <authorList>
            <person name="Shibata T."/>
            <person name="Shimoda M."/>
            <person name="Kobayashi T."/>
            <person name="Uehara T."/>
        </authorList>
    </citation>
    <scope>NUCLEOTIDE SEQUENCE [LARGE SCALE GENOMIC DNA]</scope>
    <source>
        <strain evidence="7 8">Japan</strain>
    </source>
</reference>
<feature type="domain" description="Protein kinase" evidence="6">
    <location>
        <begin position="112"/>
        <end position="383"/>
    </location>
</feature>
<dbReference type="Gene3D" id="3.30.200.20">
    <property type="entry name" value="Phosphorylase Kinase, domain 1"/>
    <property type="match status" value="1"/>
</dbReference>
<dbReference type="PANTHER" id="PTHR24346:SF77">
    <property type="entry name" value="SERINE THREONINE PROTEIN KINASE"/>
    <property type="match status" value="1"/>
</dbReference>
<evidence type="ECO:0000256" key="4">
    <source>
        <dbReference type="RuleBase" id="RU000304"/>
    </source>
</evidence>
<dbReference type="EMBL" id="AP028910">
    <property type="protein sequence ID" value="BES90696.1"/>
    <property type="molecule type" value="Genomic_DNA"/>
</dbReference>
<proteinExistence type="inferred from homology"/>
<dbReference type="PROSITE" id="PS00107">
    <property type="entry name" value="PROTEIN_KINASE_ATP"/>
    <property type="match status" value="1"/>
</dbReference>
<dbReference type="PANTHER" id="PTHR24346">
    <property type="entry name" value="MAP/MICROTUBULE AFFINITY-REGULATING KINASE"/>
    <property type="match status" value="1"/>
</dbReference>
<keyword evidence="4" id="KW-0723">Serine/threonine-protein kinase</keyword>
<feature type="region of interest" description="Disordered" evidence="5">
    <location>
        <begin position="469"/>
        <end position="489"/>
    </location>
</feature>
<dbReference type="InterPro" id="IPR017441">
    <property type="entry name" value="Protein_kinase_ATP_BS"/>
</dbReference>